<proteinExistence type="inferred from homology"/>
<organism evidence="9 10">
    <name type="scientific">Carboxylicivirga marina</name>
    <dbReference type="NCBI Taxonomy" id="2800988"/>
    <lineage>
        <taxon>Bacteria</taxon>
        <taxon>Pseudomonadati</taxon>
        <taxon>Bacteroidota</taxon>
        <taxon>Bacteroidia</taxon>
        <taxon>Marinilabiliales</taxon>
        <taxon>Marinilabiliaceae</taxon>
        <taxon>Carboxylicivirga</taxon>
    </lineage>
</organism>
<comment type="similarity">
    <text evidence="2">Belongs to the bacterial sugar transferase family.</text>
</comment>
<evidence type="ECO:0000256" key="4">
    <source>
        <dbReference type="ARBA" id="ARBA00022692"/>
    </source>
</evidence>
<feature type="domain" description="Bacterial sugar transferase" evidence="8">
    <location>
        <begin position="272"/>
        <end position="460"/>
    </location>
</feature>
<evidence type="ECO:0000256" key="7">
    <source>
        <dbReference type="SAM" id="Phobius"/>
    </source>
</evidence>
<comment type="caution">
    <text evidence="9">The sequence shown here is derived from an EMBL/GenBank/DDBJ whole genome shotgun (WGS) entry which is preliminary data.</text>
</comment>
<feature type="transmembrane region" description="Helical" evidence="7">
    <location>
        <begin position="12"/>
        <end position="33"/>
    </location>
</feature>
<gene>
    <name evidence="9" type="ORF">JIV24_19740</name>
</gene>
<dbReference type="InterPro" id="IPR017475">
    <property type="entry name" value="EPS_sugar_tfrase"/>
</dbReference>
<dbReference type="GO" id="GO:0016740">
    <property type="term" value="F:transferase activity"/>
    <property type="evidence" value="ECO:0007669"/>
    <property type="project" value="UniProtKB-KW"/>
</dbReference>
<feature type="transmembrane region" description="Helical" evidence="7">
    <location>
        <begin position="75"/>
        <end position="102"/>
    </location>
</feature>
<dbReference type="EMBL" id="JAENRR010000078">
    <property type="protein sequence ID" value="MBK3519587.1"/>
    <property type="molecule type" value="Genomic_DNA"/>
</dbReference>
<feature type="transmembrane region" description="Helical" evidence="7">
    <location>
        <begin position="108"/>
        <end position="130"/>
    </location>
</feature>
<feature type="transmembrane region" description="Helical" evidence="7">
    <location>
        <begin position="277"/>
        <end position="298"/>
    </location>
</feature>
<sequence length="465" mass="53651">MLKEKERVVYNFLAVLDAIIAWVSLDIAFYIYFGQYTFLSNKDSIILHLVVLGLWFYLSKIFRANEIYRSRPYSILLLNVISATFLGVGALALAVFVFNLHYIGVIPLMYFGGVVASLLFGLKVIFFSYVKGARRKGFNYRNILIVGDNSSVTFINQVLKYNEWGYRIVGVIGNDELKDRVGDKVVMLPEDSNVDKIIEEKTIDEVVYCQEKARMEDIMTLLTSCNELGVVFRMSSPFFNMLTNKTHLHYFDTTPVLTISNTPIDYLMLKVKSVIDFLVSFTAITIFSPLFIGIALGIKMTSKGPIFFKQKRVGIRGRKFWVYKFRTMVTNAEELKASLMEQNEMDGPAFKMARDPRITGIGNFLRKTSLDELPQFFNVLMGDMSIVGPRPPVPAEVREYERWQLRRLSMKPGITCIWQISPNRNDVSFEDWMRMDLEYIDNWSLRLDFVVILKTIRTMLRADGR</sequence>
<feature type="transmembrane region" description="Helical" evidence="7">
    <location>
        <begin position="45"/>
        <end position="63"/>
    </location>
</feature>
<dbReference type="Pfam" id="PF13727">
    <property type="entry name" value="CoA_binding_3"/>
    <property type="match status" value="1"/>
</dbReference>
<keyword evidence="3 9" id="KW-0808">Transferase</keyword>
<name>A0ABS1HPH9_9BACT</name>
<dbReference type="PANTHER" id="PTHR30576">
    <property type="entry name" value="COLANIC BIOSYNTHESIS UDP-GLUCOSE LIPID CARRIER TRANSFERASE"/>
    <property type="match status" value="1"/>
</dbReference>
<keyword evidence="6 7" id="KW-0472">Membrane</keyword>
<evidence type="ECO:0000256" key="5">
    <source>
        <dbReference type="ARBA" id="ARBA00022989"/>
    </source>
</evidence>
<dbReference type="Pfam" id="PF02397">
    <property type="entry name" value="Bac_transf"/>
    <property type="match status" value="1"/>
</dbReference>
<evidence type="ECO:0000259" key="8">
    <source>
        <dbReference type="Pfam" id="PF02397"/>
    </source>
</evidence>
<keyword evidence="4 7" id="KW-0812">Transmembrane</keyword>
<evidence type="ECO:0000256" key="3">
    <source>
        <dbReference type="ARBA" id="ARBA00022679"/>
    </source>
</evidence>
<dbReference type="Proteomes" id="UP000605676">
    <property type="component" value="Unassembled WGS sequence"/>
</dbReference>
<dbReference type="RefSeq" id="WP_200466806.1">
    <property type="nucleotide sequence ID" value="NZ_JAENRR010000078.1"/>
</dbReference>
<keyword evidence="5 7" id="KW-1133">Transmembrane helix</keyword>
<evidence type="ECO:0000256" key="1">
    <source>
        <dbReference type="ARBA" id="ARBA00004141"/>
    </source>
</evidence>
<dbReference type="NCBIfam" id="TIGR03025">
    <property type="entry name" value="EPS_sugtrans"/>
    <property type="match status" value="1"/>
</dbReference>
<evidence type="ECO:0000256" key="6">
    <source>
        <dbReference type="ARBA" id="ARBA00023136"/>
    </source>
</evidence>
<reference evidence="9 10" key="1">
    <citation type="submission" date="2021-01" db="EMBL/GenBank/DDBJ databases">
        <title>Carboxyliciviraga sp.nov., isolated from coastal sediments.</title>
        <authorList>
            <person name="Lu D."/>
            <person name="Zhang T."/>
        </authorList>
    </citation>
    <scope>NUCLEOTIDE SEQUENCE [LARGE SCALE GENOMIC DNA]</scope>
    <source>
        <strain evidence="9 10">N1Y132</strain>
    </source>
</reference>
<comment type="subcellular location">
    <subcellularLocation>
        <location evidence="1">Membrane</location>
        <topology evidence="1">Multi-pass membrane protein</topology>
    </subcellularLocation>
</comment>
<keyword evidence="10" id="KW-1185">Reference proteome</keyword>
<accession>A0ABS1HPH9</accession>
<protein>
    <submittedName>
        <fullName evidence="9">Sugar transferase</fullName>
    </submittedName>
</protein>
<evidence type="ECO:0000313" key="9">
    <source>
        <dbReference type="EMBL" id="MBK3519587.1"/>
    </source>
</evidence>
<dbReference type="InterPro" id="IPR003362">
    <property type="entry name" value="Bact_transf"/>
</dbReference>
<dbReference type="Gene3D" id="3.40.50.720">
    <property type="entry name" value="NAD(P)-binding Rossmann-like Domain"/>
    <property type="match status" value="1"/>
</dbReference>
<evidence type="ECO:0000256" key="2">
    <source>
        <dbReference type="ARBA" id="ARBA00006464"/>
    </source>
</evidence>
<evidence type="ECO:0000313" key="10">
    <source>
        <dbReference type="Proteomes" id="UP000605676"/>
    </source>
</evidence>
<dbReference type="PANTHER" id="PTHR30576:SF10">
    <property type="entry name" value="SLL5057 PROTEIN"/>
    <property type="match status" value="1"/>
</dbReference>